<name>A0ABN6PH78_9BURK</name>
<proteinExistence type="predicted"/>
<dbReference type="Proteomes" id="UP001057498">
    <property type="component" value="Chromosome"/>
</dbReference>
<feature type="transmembrane region" description="Helical" evidence="1">
    <location>
        <begin position="179"/>
        <end position="204"/>
    </location>
</feature>
<organism evidence="2 3">
    <name type="scientific">Sphaerotilus microaerophilus</name>
    <dbReference type="NCBI Taxonomy" id="2914710"/>
    <lineage>
        <taxon>Bacteria</taxon>
        <taxon>Pseudomonadati</taxon>
        <taxon>Pseudomonadota</taxon>
        <taxon>Betaproteobacteria</taxon>
        <taxon>Burkholderiales</taxon>
        <taxon>Sphaerotilaceae</taxon>
        <taxon>Sphaerotilus</taxon>
    </lineage>
</organism>
<keyword evidence="3" id="KW-1185">Reference proteome</keyword>
<protein>
    <submittedName>
        <fullName evidence="2">Uncharacterized protein</fullName>
    </submittedName>
</protein>
<evidence type="ECO:0000256" key="1">
    <source>
        <dbReference type="SAM" id="Phobius"/>
    </source>
</evidence>
<keyword evidence="1" id="KW-0812">Transmembrane</keyword>
<evidence type="ECO:0000313" key="2">
    <source>
        <dbReference type="EMBL" id="BDI04349.1"/>
    </source>
</evidence>
<sequence>MLTGLAALITLYPLITAAKWAFRAAAGTDLDLIGVASQIELGAAADGYETLMSDGIVHLIGRLHLTSMLTTVIDLSEKLQNEYEQGAFAPFWKEGLPGIAYDLVFNGRKTIYIGTAITGYADLGNPETFGDWNSSISYVGWFFIAPQHAALYLAYTLLLCIISVYLTKRCNGNALTQDGLWLAWLLYLLPPWWGAFITYIQALIWMRIFQHLLTVQQRRTYAQINNH</sequence>
<accession>A0ABN6PH78</accession>
<gene>
    <name evidence="2" type="ORF">CATMQ487_13190</name>
</gene>
<dbReference type="EMBL" id="AP025730">
    <property type="protein sequence ID" value="BDI04349.1"/>
    <property type="molecule type" value="Genomic_DNA"/>
</dbReference>
<reference evidence="2" key="1">
    <citation type="submission" date="2022-04" db="EMBL/GenBank/DDBJ databases">
        <title>Whole genome sequence of Sphaerotilus sp. FB-5.</title>
        <authorList>
            <person name="Takeda M."/>
            <person name="Narihara S."/>
            <person name="Akimoto M."/>
            <person name="Akimoto R."/>
            <person name="Nishiyashiki S."/>
            <person name="Murakami T."/>
        </authorList>
    </citation>
    <scope>NUCLEOTIDE SEQUENCE</scope>
    <source>
        <strain evidence="2">FB-5</strain>
    </source>
</reference>
<evidence type="ECO:0000313" key="3">
    <source>
        <dbReference type="Proteomes" id="UP001057498"/>
    </source>
</evidence>
<dbReference type="NCBIfam" id="NF033860">
    <property type="entry name" value="Wzy_O6_O28"/>
    <property type="match status" value="1"/>
</dbReference>
<keyword evidence="1" id="KW-1133">Transmembrane helix</keyword>
<keyword evidence="1" id="KW-0472">Membrane</keyword>
<feature type="transmembrane region" description="Helical" evidence="1">
    <location>
        <begin position="149"/>
        <end position="167"/>
    </location>
</feature>